<reference evidence="2" key="1">
    <citation type="submission" date="2020-08" db="EMBL/GenBank/DDBJ databases">
        <title>Multicomponent nature underlies the extraordinary mechanical properties of spider dragline silk.</title>
        <authorList>
            <person name="Kono N."/>
            <person name="Nakamura H."/>
            <person name="Mori M."/>
            <person name="Yoshida Y."/>
            <person name="Ohtoshi R."/>
            <person name="Malay A.D."/>
            <person name="Moran D.A.P."/>
            <person name="Tomita M."/>
            <person name="Numata K."/>
            <person name="Arakawa K."/>
        </authorList>
    </citation>
    <scope>NUCLEOTIDE SEQUENCE</scope>
</reference>
<gene>
    <name evidence="2" type="ORF">NPIL_228531</name>
</gene>
<keyword evidence="1" id="KW-0472">Membrane</keyword>
<dbReference type="EMBL" id="BMAW01021593">
    <property type="protein sequence ID" value="GFT73602.1"/>
    <property type="molecule type" value="Genomic_DNA"/>
</dbReference>
<keyword evidence="3" id="KW-1185">Reference proteome</keyword>
<feature type="transmembrane region" description="Helical" evidence="1">
    <location>
        <begin position="83"/>
        <end position="100"/>
    </location>
</feature>
<comment type="caution">
    <text evidence="2">The sequence shown here is derived from an EMBL/GenBank/DDBJ whole genome shotgun (WGS) entry which is preliminary data.</text>
</comment>
<name>A0A8X6PJ60_NEPPI</name>
<organism evidence="2 3">
    <name type="scientific">Nephila pilipes</name>
    <name type="common">Giant wood spider</name>
    <name type="synonym">Nephila maculata</name>
    <dbReference type="NCBI Taxonomy" id="299642"/>
    <lineage>
        <taxon>Eukaryota</taxon>
        <taxon>Metazoa</taxon>
        <taxon>Ecdysozoa</taxon>
        <taxon>Arthropoda</taxon>
        <taxon>Chelicerata</taxon>
        <taxon>Arachnida</taxon>
        <taxon>Araneae</taxon>
        <taxon>Araneomorphae</taxon>
        <taxon>Entelegynae</taxon>
        <taxon>Araneoidea</taxon>
        <taxon>Nephilidae</taxon>
        <taxon>Nephila</taxon>
    </lineage>
</organism>
<keyword evidence="1" id="KW-0812">Transmembrane</keyword>
<dbReference type="Proteomes" id="UP000887013">
    <property type="component" value="Unassembled WGS sequence"/>
</dbReference>
<sequence>MMEHVVPYATCLSKRQTRNGHYQRRAASDTSLRVPIDLMDDLTTAQTANVLKLRLLDEFANRRERRVQGGAAFVTQPPGKNDGKLLCLLAFISFYLLFFLL</sequence>
<evidence type="ECO:0000313" key="3">
    <source>
        <dbReference type="Proteomes" id="UP000887013"/>
    </source>
</evidence>
<accession>A0A8X6PJ60</accession>
<protein>
    <submittedName>
        <fullName evidence="2">Uncharacterized protein</fullName>
    </submittedName>
</protein>
<evidence type="ECO:0000313" key="2">
    <source>
        <dbReference type="EMBL" id="GFT73602.1"/>
    </source>
</evidence>
<evidence type="ECO:0000256" key="1">
    <source>
        <dbReference type="SAM" id="Phobius"/>
    </source>
</evidence>
<keyword evidence="1" id="KW-1133">Transmembrane helix</keyword>
<dbReference type="AlphaFoldDB" id="A0A8X6PJ60"/>
<proteinExistence type="predicted"/>